<evidence type="ECO:0000256" key="7">
    <source>
        <dbReference type="ARBA" id="ARBA00023136"/>
    </source>
</evidence>
<accession>A0A835M2Z0</accession>
<feature type="domain" description="Casparian strip membrane protein" evidence="9">
    <location>
        <begin position="90"/>
        <end position="216"/>
    </location>
</feature>
<keyword evidence="4 8" id="KW-1003">Cell membrane</keyword>
<evidence type="ECO:0000313" key="11">
    <source>
        <dbReference type="Proteomes" id="UP000631114"/>
    </source>
</evidence>
<evidence type="ECO:0000256" key="8">
    <source>
        <dbReference type="RuleBase" id="RU361233"/>
    </source>
</evidence>
<keyword evidence="11" id="KW-1185">Reference proteome</keyword>
<comment type="similarity">
    <text evidence="2 8">Belongs to the Casparian strip membrane proteins (CASP) family.</text>
</comment>
<dbReference type="GO" id="GO:0005886">
    <property type="term" value="C:plasma membrane"/>
    <property type="evidence" value="ECO:0007669"/>
    <property type="project" value="UniProtKB-SubCell"/>
</dbReference>
<comment type="subcellular location">
    <subcellularLocation>
        <location evidence="1 8">Cell membrane</location>
        <topology evidence="1 8">Multi-pass membrane protein</topology>
    </subcellularLocation>
</comment>
<name>A0A835M2Z0_9MAGN</name>
<dbReference type="PANTHER" id="PTHR32021:SF5">
    <property type="entry name" value="CASP-LIKE PROTEIN 5B3"/>
    <property type="match status" value="1"/>
</dbReference>
<comment type="caution">
    <text evidence="10">The sequence shown here is derived from an EMBL/GenBank/DDBJ whole genome shotgun (WGS) entry which is preliminary data.</text>
</comment>
<evidence type="ECO:0000256" key="6">
    <source>
        <dbReference type="ARBA" id="ARBA00022989"/>
    </source>
</evidence>
<comment type="subunit">
    <text evidence="3 8">Homodimer and heterodimers.</text>
</comment>
<reference evidence="10 11" key="1">
    <citation type="submission" date="2020-10" db="EMBL/GenBank/DDBJ databases">
        <title>The Coptis chinensis genome and diversification of protoberbering-type alkaloids.</title>
        <authorList>
            <person name="Wang B."/>
            <person name="Shu S."/>
            <person name="Song C."/>
            <person name="Liu Y."/>
        </authorList>
    </citation>
    <scope>NUCLEOTIDE SEQUENCE [LARGE SCALE GENOMIC DNA]</scope>
    <source>
        <strain evidence="10">HL-2020</strain>
        <tissue evidence="10">Leaf</tissue>
    </source>
</reference>
<dbReference type="OrthoDB" id="754299at2759"/>
<feature type="transmembrane region" description="Helical" evidence="8">
    <location>
        <begin position="170"/>
        <end position="192"/>
    </location>
</feature>
<evidence type="ECO:0000256" key="5">
    <source>
        <dbReference type="ARBA" id="ARBA00022692"/>
    </source>
</evidence>
<dbReference type="Proteomes" id="UP000631114">
    <property type="component" value="Unassembled WGS sequence"/>
</dbReference>
<keyword evidence="5 8" id="KW-0812">Transmembrane</keyword>
<dbReference type="InterPro" id="IPR006702">
    <property type="entry name" value="CASP_dom"/>
</dbReference>
<feature type="non-terminal residue" evidence="10">
    <location>
        <position position="1"/>
    </location>
</feature>
<evidence type="ECO:0000259" key="9">
    <source>
        <dbReference type="Pfam" id="PF04535"/>
    </source>
</evidence>
<dbReference type="Pfam" id="PF04535">
    <property type="entry name" value="CASP_dom"/>
    <property type="match status" value="1"/>
</dbReference>
<protein>
    <recommendedName>
        <fullName evidence="8">CASP-like protein</fullName>
    </recommendedName>
</protein>
<feature type="transmembrane region" description="Helical" evidence="8">
    <location>
        <begin position="125"/>
        <end position="150"/>
    </location>
</feature>
<feature type="transmembrane region" description="Helical" evidence="8">
    <location>
        <begin position="12"/>
        <end position="34"/>
    </location>
</feature>
<sequence length="232" mass="25476">VTSINVDFSCSYKLTFVLGLVKQVFVFSFIFKLLKTCPRRSLSILFLCSLLNSSPKSFKYPVLNSQFSSFVYFNFLIVLVKKMKVFPGTPGTYTGLALRILQCLLAAGSIASMATTTNFFSYTAFCYLIASMGLQVLWSFGLAWLDAYALAKKTVIHNPVMVSLFVVGDWVTAILSLAAASSSAGLTVLFFRDLGTCIGDCSKYQFAVALAFLSWVMIAVSSLIMFWILATG</sequence>
<evidence type="ECO:0000256" key="4">
    <source>
        <dbReference type="ARBA" id="ARBA00022475"/>
    </source>
</evidence>
<dbReference type="EMBL" id="JADFTS010000004">
    <property type="protein sequence ID" value="KAF9612129.1"/>
    <property type="molecule type" value="Genomic_DNA"/>
</dbReference>
<dbReference type="PANTHER" id="PTHR32021">
    <property type="entry name" value="CASP-LIKE PROTEIN 5B3"/>
    <property type="match status" value="1"/>
</dbReference>
<dbReference type="InterPro" id="IPR045009">
    <property type="entry name" value="CASPL-5"/>
</dbReference>
<keyword evidence="6 8" id="KW-1133">Transmembrane helix</keyword>
<evidence type="ECO:0000256" key="3">
    <source>
        <dbReference type="ARBA" id="ARBA00011489"/>
    </source>
</evidence>
<gene>
    <name evidence="10" type="ORF">IFM89_038312</name>
</gene>
<evidence type="ECO:0000313" key="10">
    <source>
        <dbReference type="EMBL" id="KAF9612129.1"/>
    </source>
</evidence>
<dbReference type="AlphaFoldDB" id="A0A835M2Z0"/>
<proteinExistence type="inferred from homology"/>
<evidence type="ECO:0000256" key="2">
    <source>
        <dbReference type="ARBA" id="ARBA00007651"/>
    </source>
</evidence>
<evidence type="ECO:0000256" key="1">
    <source>
        <dbReference type="ARBA" id="ARBA00004651"/>
    </source>
</evidence>
<keyword evidence="7 8" id="KW-0472">Membrane</keyword>
<feature type="transmembrane region" description="Helical" evidence="8">
    <location>
        <begin position="204"/>
        <end position="230"/>
    </location>
</feature>
<organism evidence="10 11">
    <name type="scientific">Coptis chinensis</name>
    <dbReference type="NCBI Taxonomy" id="261450"/>
    <lineage>
        <taxon>Eukaryota</taxon>
        <taxon>Viridiplantae</taxon>
        <taxon>Streptophyta</taxon>
        <taxon>Embryophyta</taxon>
        <taxon>Tracheophyta</taxon>
        <taxon>Spermatophyta</taxon>
        <taxon>Magnoliopsida</taxon>
        <taxon>Ranunculales</taxon>
        <taxon>Ranunculaceae</taxon>
        <taxon>Coptidoideae</taxon>
        <taxon>Coptis</taxon>
    </lineage>
</organism>